<dbReference type="EMBL" id="WJJP01000571">
    <property type="protein sequence ID" value="MBD3326387.1"/>
    <property type="molecule type" value="Genomic_DNA"/>
</dbReference>
<sequence>MTRKQQVEYGDFQTPAFLAEHIVMFLKKEGINPDVIVEPTCGLGSFIKAAIKEFGPHPLYYGFDLNAAYLKQVKESISRTHFRLHLACQNFFQQDWPMFFDNFTSHNILVIGNPPWVTNATLGAIGSVNIPTKTNLQGYRGFHAKTGKANFDIAEWMLIKLIESLQKNSGCLAMLCKIATARKVLQYAWKREMKISHSSLHTINAKTHFDASVNACLFVTHVGQSCQTRDATVYSGLHFTDRLYRFGMYGKDLIADLDAYDQLKDIDGIAYYTWRSGVKHDAVKVMEFTKYGHLINGFGESVDIEQEYVFPLLKSSDIGNHRLIPRKYVLLPQKHIGDDTQEIKIYAPKTWNYLLRYADILDKRKSSIYIKRPRFSIFGVGEYSFAPWKVTISGLYKHMQFVVIGNFQGKPIMVDDTCYFIPCFSEDEAFFVSNLLNSERCQRFLQSLVFWDAKRPITKEILQRIDLKKLAEYSHLEEQAYKYLTCTQISFTGQSSFVFDRKGLY</sequence>
<dbReference type="Gene3D" id="3.40.50.150">
    <property type="entry name" value="Vaccinia Virus protein VP39"/>
    <property type="match status" value="1"/>
</dbReference>
<keyword evidence="2" id="KW-0808">Transferase</keyword>
<dbReference type="GO" id="GO:0032259">
    <property type="term" value="P:methylation"/>
    <property type="evidence" value="ECO:0007669"/>
    <property type="project" value="UniProtKB-KW"/>
</dbReference>
<gene>
    <name evidence="4" type="ORF">GF339_17515</name>
</gene>
<dbReference type="Proteomes" id="UP000649604">
    <property type="component" value="Unassembled WGS sequence"/>
</dbReference>
<dbReference type="PANTHER" id="PTHR33841">
    <property type="entry name" value="DNA METHYLTRANSFERASE YEEA-RELATED"/>
    <property type="match status" value="1"/>
</dbReference>
<dbReference type="InterPro" id="IPR029063">
    <property type="entry name" value="SAM-dependent_MTases_sf"/>
</dbReference>
<accession>A0A9D5JY05</accession>
<dbReference type="PRINTS" id="PR00507">
    <property type="entry name" value="N12N6MTFRASE"/>
</dbReference>
<dbReference type="SUPFAM" id="SSF53335">
    <property type="entry name" value="S-adenosyl-L-methionine-dependent methyltransferases"/>
    <property type="match status" value="1"/>
</dbReference>
<name>A0A9D5JY05_9BACT</name>
<proteinExistence type="predicted"/>
<evidence type="ECO:0000256" key="2">
    <source>
        <dbReference type="ARBA" id="ARBA00022679"/>
    </source>
</evidence>
<dbReference type="InterPro" id="IPR050953">
    <property type="entry name" value="N4_N6_ade-DNA_methylase"/>
</dbReference>
<organism evidence="4 5">
    <name type="scientific">candidate division KSB3 bacterium</name>
    <dbReference type="NCBI Taxonomy" id="2044937"/>
    <lineage>
        <taxon>Bacteria</taxon>
        <taxon>candidate division KSB3</taxon>
    </lineage>
</organism>
<evidence type="ECO:0000256" key="1">
    <source>
        <dbReference type="ARBA" id="ARBA00022603"/>
    </source>
</evidence>
<dbReference type="GO" id="GO:0008168">
    <property type="term" value="F:methyltransferase activity"/>
    <property type="evidence" value="ECO:0007669"/>
    <property type="project" value="UniProtKB-KW"/>
</dbReference>
<dbReference type="AlphaFoldDB" id="A0A9D5JY05"/>
<reference evidence="4" key="1">
    <citation type="submission" date="2019-11" db="EMBL/GenBank/DDBJ databases">
        <title>Microbial mats filling the niche in hypersaline microbial mats.</title>
        <authorList>
            <person name="Wong H.L."/>
            <person name="Macleod F.I."/>
            <person name="White R.A. III"/>
            <person name="Burns B.P."/>
        </authorList>
    </citation>
    <scope>NUCLEOTIDE SEQUENCE</scope>
    <source>
        <strain evidence="4">Rbin_158</strain>
    </source>
</reference>
<evidence type="ECO:0000313" key="5">
    <source>
        <dbReference type="Proteomes" id="UP000649604"/>
    </source>
</evidence>
<evidence type="ECO:0000313" key="4">
    <source>
        <dbReference type="EMBL" id="MBD3326387.1"/>
    </source>
</evidence>
<dbReference type="PANTHER" id="PTHR33841:SF5">
    <property type="entry name" value="DNA METHYLASE (MODIFICATION METHYLASE) (METHYLTRANSFERASE)-RELATED"/>
    <property type="match status" value="1"/>
</dbReference>
<evidence type="ECO:0000256" key="3">
    <source>
        <dbReference type="ARBA" id="ARBA00022691"/>
    </source>
</evidence>
<protein>
    <submittedName>
        <fullName evidence="4">SAM-dependent DNA methyltransferase</fullName>
    </submittedName>
</protein>
<keyword evidence="3" id="KW-0949">S-adenosyl-L-methionine</keyword>
<keyword evidence="1 4" id="KW-0489">Methyltransferase</keyword>
<comment type="caution">
    <text evidence="4">The sequence shown here is derived from an EMBL/GenBank/DDBJ whole genome shotgun (WGS) entry which is preliminary data.</text>
</comment>